<feature type="region of interest" description="Disordered" evidence="1">
    <location>
        <begin position="514"/>
        <end position="540"/>
    </location>
</feature>
<proteinExistence type="predicted"/>
<dbReference type="PANTHER" id="PTHR15197">
    <property type="entry name" value="COILIN P80"/>
    <property type="match status" value="1"/>
</dbReference>
<organism evidence="3 4">
    <name type="scientific">Sphagnum jensenii</name>
    <dbReference type="NCBI Taxonomy" id="128206"/>
    <lineage>
        <taxon>Eukaryota</taxon>
        <taxon>Viridiplantae</taxon>
        <taxon>Streptophyta</taxon>
        <taxon>Embryophyta</taxon>
        <taxon>Bryophyta</taxon>
        <taxon>Sphagnophytina</taxon>
        <taxon>Sphagnopsida</taxon>
        <taxon>Sphagnales</taxon>
        <taxon>Sphagnaceae</taxon>
        <taxon>Sphagnum</taxon>
    </lineage>
</organism>
<accession>A0ABP1ADL2</accession>
<dbReference type="Proteomes" id="UP001497522">
    <property type="component" value="Chromosome 11"/>
</dbReference>
<keyword evidence="4" id="KW-1185">Reference proteome</keyword>
<evidence type="ECO:0000259" key="2">
    <source>
        <dbReference type="Pfam" id="PF23086"/>
    </source>
</evidence>
<reference evidence="3" key="1">
    <citation type="submission" date="2024-03" db="EMBL/GenBank/DDBJ databases">
        <authorList>
            <consortium name="ELIXIR-Norway"/>
            <consortium name="Elixir Norway"/>
        </authorList>
    </citation>
    <scope>NUCLEOTIDE SEQUENCE</scope>
</reference>
<dbReference type="InterPro" id="IPR024822">
    <property type="entry name" value="Coilin"/>
</dbReference>
<evidence type="ECO:0000313" key="3">
    <source>
        <dbReference type="EMBL" id="CAK9860617.1"/>
    </source>
</evidence>
<feature type="compositionally biased region" description="Basic and acidic residues" evidence="1">
    <location>
        <begin position="223"/>
        <end position="232"/>
    </location>
</feature>
<evidence type="ECO:0000256" key="1">
    <source>
        <dbReference type="SAM" id="MobiDB-lite"/>
    </source>
</evidence>
<evidence type="ECO:0000313" key="4">
    <source>
        <dbReference type="Proteomes" id="UP001497522"/>
    </source>
</evidence>
<dbReference type="PANTHER" id="PTHR15197:SF0">
    <property type="entry name" value="COILIN"/>
    <property type="match status" value="1"/>
</dbReference>
<feature type="domain" description="Coilin tudor" evidence="2">
    <location>
        <begin position="408"/>
        <end position="511"/>
    </location>
</feature>
<dbReference type="InterPro" id="IPR056398">
    <property type="entry name" value="Tudor_Coilin"/>
</dbReference>
<dbReference type="Pfam" id="PF23086">
    <property type="entry name" value="Tudor_Coilin"/>
    <property type="match status" value="1"/>
</dbReference>
<protein>
    <recommendedName>
        <fullName evidence="2">Coilin tudor domain-containing protein</fullName>
    </recommendedName>
</protein>
<feature type="compositionally biased region" description="Basic and acidic residues" evidence="1">
    <location>
        <begin position="205"/>
        <end position="214"/>
    </location>
</feature>
<dbReference type="EMBL" id="OZ023712">
    <property type="protein sequence ID" value="CAK9860617.1"/>
    <property type="molecule type" value="Genomic_DNA"/>
</dbReference>
<gene>
    <name evidence="3" type="ORF">CSSPJE1EN2_LOCUS3612</name>
</gene>
<feature type="compositionally biased region" description="Basic residues" evidence="1">
    <location>
        <begin position="252"/>
        <end position="272"/>
    </location>
</feature>
<feature type="compositionally biased region" description="Basic and acidic residues" evidence="1">
    <location>
        <begin position="163"/>
        <end position="178"/>
    </location>
</feature>
<feature type="region of interest" description="Disordered" evidence="1">
    <location>
        <begin position="163"/>
        <end position="272"/>
    </location>
</feature>
<name>A0ABP1ADL2_9BRYO</name>
<sequence length="656" mass="73266">MEAGREGEGRKGVRIRIRFEDESILSNLQRQEGLAKCWYWIHSGVVSIAHLASDIAVAFDLLNSCPNGVLLEMGGFALPPSQPASLLQDEDLISVKQKRLLLRSQQLINVGLIGEREKFVTGIQHGGVDLLAPEEFEKETGGYQSGDEGGTEPSLNLGIDIQFKDPEPRLSKSKEFSSKKRKRALSNDVQLESDMGVGTTCADGKGVKMDEGHESRKKKSSKKEKQVDDSKRTALQQAGFEDDLVTDLKPETKKRKRKKKPSRSARRKKAKRMWLREQAKVNPLLSDLFWWLEKEVQEEHVLDNKSLDLMIKTPEVRDEMEAEEERLPVMVAPGHIRFEPCDGGTTCTLPLQCPFPVFHFSNDIRNKRQGQGWGQEKQSDKYVDKKKTFVEDPQQGSEPNIHPSKQRSFEGFPLLNGTPQIGDILAYRLVELTHSWTPEISPYRVGKVSGFGGSLGNLMLVPVAEYPLHEYSEDEGEEFAQQEDIYLPPYNPDGSLEVEVSALMEVRVLEKGSNVSDVEPQPENLGPTSTVAPGTRPEVPSENKFCENEQAPDCKLNGTVQGLTWQDILCQELDRKKEELNVQLGQDGCRGNDLNCKESSAPTQIDTDNTQKGLTFEGKKIVTTYKKTAFASTGHRVLRAGALGPTMALLRANQIL</sequence>